<dbReference type="InterPro" id="IPR025110">
    <property type="entry name" value="AMP-bd_C"/>
</dbReference>
<reference evidence="3" key="1">
    <citation type="submission" date="2021-10" db="EMBL/GenBank/DDBJ databases">
        <title>Streptomonospora sp. nov., isolated from mangrove soil.</title>
        <authorList>
            <person name="Chen X."/>
            <person name="Ge X."/>
            <person name="Liu W."/>
        </authorList>
    </citation>
    <scope>NUCLEOTIDE SEQUENCE</scope>
    <source>
        <strain evidence="3">S1-112</strain>
    </source>
</reference>
<dbReference type="InterPro" id="IPR050237">
    <property type="entry name" value="ATP-dep_AMP-bd_enzyme"/>
</dbReference>
<gene>
    <name evidence="3" type="ORF">LG943_26955</name>
</gene>
<dbReference type="Gene3D" id="3.40.50.12780">
    <property type="entry name" value="N-terminal domain of ligase-like"/>
    <property type="match status" value="1"/>
</dbReference>
<sequence length="398" mass="41245">MANRPLHAVMGLDPGRLTDLLSDALEGTGPALLPLDPDTPPPRLARILATMRPAALRTPEGTTALADPAPTAEDVAVTIATSGSTGAPKGVELTASALTASVRASLARIGARPADPWLCLLPPAHISGLLVLVRALATGARPIHARFDPDTAMAAARRHRPHVSLVPTQLHRLLAAGADLSAFNTILLGGAAAPEGLLAAARSAGATVVTTYGMSETSGGCVYDGRPLEGVRTRLDDDGRILLAGPTLFHGYRLDPAATAAHTRTDPDGTRWFTTSDLGTLDSDGRLRVRGRLDDVINTGGHKVVAGDVAALLLDMDSVSDAVVVGRPDPEWGQRVTAVVVPADPAAPPELAEVRDHVRRHLPAYAAPRELDVRAALPLLASGKPDLVALRGAPAARD</sequence>
<dbReference type="Pfam" id="PF13193">
    <property type="entry name" value="AMP-binding_C"/>
    <property type="match status" value="1"/>
</dbReference>
<dbReference type="Gene3D" id="3.30.300.30">
    <property type="match status" value="1"/>
</dbReference>
<dbReference type="Pfam" id="PF00501">
    <property type="entry name" value="AMP-binding"/>
    <property type="match status" value="1"/>
</dbReference>
<dbReference type="SUPFAM" id="SSF56801">
    <property type="entry name" value="Acetyl-CoA synthetase-like"/>
    <property type="match status" value="1"/>
</dbReference>
<evidence type="ECO:0000259" key="1">
    <source>
        <dbReference type="Pfam" id="PF00501"/>
    </source>
</evidence>
<evidence type="ECO:0000313" key="3">
    <source>
        <dbReference type="EMBL" id="MDA0567933.1"/>
    </source>
</evidence>
<keyword evidence="4" id="KW-1185">Reference proteome</keyword>
<dbReference type="EMBL" id="JAJAQC010000090">
    <property type="protein sequence ID" value="MDA0567933.1"/>
    <property type="molecule type" value="Genomic_DNA"/>
</dbReference>
<evidence type="ECO:0000259" key="2">
    <source>
        <dbReference type="Pfam" id="PF13193"/>
    </source>
</evidence>
<organism evidence="3 4">
    <name type="scientific">Streptomonospora mangrovi</name>
    <dbReference type="NCBI Taxonomy" id="2883123"/>
    <lineage>
        <taxon>Bacteria</taxon>
        <taxon>Bacillati</taxon>
        <taxon>Actinomycetota</taxon>
        <taxon>Actinomycetes</taxon>
        <taxon>Streptosporangiales</taxon>
        <taxon>Nocardiopsidaceae</taxon>
        <taxon>Streptomonospora</taxon>
    </lineage>
</organism>
<name>A0A9X3NT77_9ACTN</name>
<dbReference type="Proteomes" id="UP001140076">
    <property type="component" value="Unassembled WGS sequence"/>
</dbReference>
<dbReference type="InterPro" id="IPR000873">
    <property type="entry name" value="AMP-dep_synth/lig_dom"/>
</dbReference>
<dbReference type="AlphaFoldDB" id="A0A9X3NT77"/>
<protein>
    <submittedName>
        <fullName evidence="3">AMP-binding protein</fullName>
    </submittedName>
</protein>
<accession>A0A9X3NT77</accession>
<dbReference type="GO" id="GO:0016878">
    <property type="term" value="F:acid-thiol ligase activity"/>
    <property type="evidence" value="ECO:0007669"/>
    <property type="project" value="UniProtKB-ARBA"/>
</dbReference>
<dbReference type="InterPro" id="IPR045851">
    <property type="entry name" value="AMP-bd_C_sf"/>
</dbReference>
<dbReference type="PANTHER" id="PTHR43767:SF1">
    <property type="entry name" value="NONRIBOSOMAL PEPTIDE SYNTHASE PES1 (EUROFUNG)-RELATED"/>
    <property type="match status" value="1"/>
</dbReference>
<comment type="caution">
    <text evidence="3">The sequence shown here is derived from an EMBL/GenBank/DDBJ whole genome shotgun (WGS) entry which is preliminary data.</text>
</comment>
<dbReference type="InterPro" id="IPR042099">
    <property type="entry name" value="ANL_N_sf"/>
</dbReference>
<feature type="domain" description="AMP-binding enzyme C-terminal" evidence="2">
    <location>
        <begin position="311"/>
        <end position="384"/>
    </location>
</feature>
<evidence type="ECO:0000313" key="4">
    <source>
        <dbReference type="Proteomes" id="UP001140076"/>
    </source>
</evidence>
<proteinExistence type="predicted"/>
<feature type="domain" description="AMP-dependent synthetase/ligase" evidence="1">
    <location>
        <begin position="66"/>
        <end position="252"/>
    </location>
</feature>
<dbReference type="PANTHER" id="PTHR43767">
    <property type="entry name" value="LONG-CHAIN-FATTY-ACID--COA LIGASE"/>
    <property type="match status" value="1"/>
</dbReference>